<dbReference type="Proteomes" id="UP000813385">
    <property type="component" value="Unassembled WGS sequence"/>
</dbReference>
<dbReference type="InterPro" id="IPR010730">
    <property type="entry name" value="HET"/>
</dbReference>
<evidence type="ECO:0000259" key="2">
    <source>
        <dbReference type="Pfam" id="PF06985"/>
    </source>
</evidence>
<dbReference type="PANTHER" id="PTHR33112:SF16">
    <property type="entry name" value="HETEROKARYON INCOMPATIBILITY DOMAIN-CONTAINING PROTEIN"/>
    <property type="match status" value="1"/>
</dbReference>
<reference evidence="3" key="1">
    <citation type="journal article" date="2021" name="Nat. Commun.">
        <title>Genetic determinants of endophytism in the Arabidopsis root mycobiome.</title>
        <authorList>
            <person name="Mesny F."/>
            <person name="Miyauchi S."/>
            <person name="Thiergart T."/>
            <person name="Pickel B."/>
            <person name="Atanasova L."/>
            <person name="Karlsson M."/>
            <person name="Huettel B."/>
            <person name="Barry K.W."/>
            <person name="Haridas S."/>
            <person name="Chen C."/>
            <person name="Bauer D."/>
            <person name="Andreopoulos W."/>
            <person name="Pangilinan J."/>
            <person name="LaButti K."/>
            <person name="Riley R."/>
            <person name="Lipzen A."/>
            <person name="Clum A."/>
            <person name="Drula E."/>
            <person name="Henrissat B."/>
            <person name="Kohler A."/>
            <person name="Grigoriev I.V."/>
            <person name="Martin F.M."/>
            <person name="Hacquard S."/>
        </authorList>
    </citation>
    <scope>NUCLEOTIDE SEQUENCE</scope>
    <source>
        <strain evidence="3">MPI-CAGE-AT-0016</strain>
    </source>
</reference>
<evidence type="ECO:0000313" key="3">
    <source>
        <dbReference type="EMBL" id="KAH7357990.1"/>
    </source>
</evidence>
<evidence type="ECO:0000313" key="4">
    <source>
        <dbReference type="Proteomes" id="UP000813385"/>
    </source>
</evidence>
<feature type="domain" description="Heterokaryon incompatibility" evidence="2">
    <location>
        <begin position="308"/>
        <end position="454"/>
    </location>
</feature>
<evidence type="ECO:0000256" key="1">
    <source>
        <dbReference type="SAM" id="MobiDB-lite"/>
    </source>
</evidence>
<protein>
    <submittedName>
        <fullName evidence="3">Heterokaryon incompatibility protein-domain-containing protein</fullName>
    </submittedName>
</protein>
<dbReference type="EMBL" id="JAGPXD010000004">
    <property type="protein sequence ID" value="KAH7357990.1"/>
    <property type="molecule type" value="Genomic_DNA"/>
</dbReference>
<name>A0A8K0TG63_9PEZI</name>
<feature type="region of interest" description="Disordered" evidence="1">
    <location>
        <begin position="1"/>
        <end position="46"/>
    </location>
</feature>
<dbReference type="OrthoDB" id="5125733at2759"/>
<dbReference type="Pfam" id="PF06985">
    <property type="entry name" value="HET"/>
    <property type="match status" value="1"/>
</dbReference>
<gene>
    <name evidence="3" type="ORF">B0T11DRAFT_98549</name>
</gene>
<sequence>MTSPIPEHYIPPEPPSPTSSDRSVPTARSSSPFKPHTVLDLGPLPRSPFADDPSLATGVRYYDADSGSGEWPMFEYSKGHRLHDISGLCDVCDTLDVDALRRGGKLRYHHRDIISAAKDCRMCALIAQSYRSYYFRRYWGADGFKDYSPTAEWEDVVEVSLFKGLLTLDLIRLWYRGQRGADEATPLREEWRWTFGQFRLLSAGEAKGIRRSEEPPVVPITARGNLTDAAASRLLSELKRVITRRAPCKICASKSLPLQMGRVRSPKPLRIRPILPDRVIEILSPFGTSPGQIMLRLKETDGTETAMYTTLSHRWGGSHTFKTTKDTLHQHMRWFNIKELPRTFQDAVLVSHVLGVRYVWIDSLCIVQDDVGDWLQQAAKMGSIYSHATFTIAAHSAAQCNEGFLWRCRVPSTLNIAPLAGGPEFIVEIPEIGPLNPRDLHHSEISNRAWVLQELMLSPRVLHFYENHLLWECEHANGFSSHAHEFSSATGLAVPYSTTASLFHRANGTTGVYDAWLHLVHRYSTYEMTFEKDKLVALGGIISALRKVLRDGGGSDSQARYHHCGIFEADVHRSLLWYLPFEDILHGPERHLQRAPSWSWASVDHKVYFARVEEGGSATAITVKHLRLEGRRHQDYTDPAVICPICRLFLKAPVIRIFAELSMAHGASSARPSVRGVLNPVSMRESRAGGEELGWCWPNGARVWPTLLTGEKTMLLEDLTFLAVQSRDFPESHKVAGVWCLLITPIQGVASVYRRIGIAFIRGDRVKEDLEQPEVVTLV</sequence>
<organism evidence="3 4">
    <name type="scientific">Plectosphaerella cucumerina</name>
    <dbReference type="NCBI Taxonomy" id="40658"/>
    <lineage>
        <taxon>Eukaryota</taxon>
        <taxon>Fungi</taxon>
        <taxon>Dikarya</taxon>
        <taxon>Ascomycota</taxon>
        <taxon>Pezizomycotina</taxon>
        <taxon>Sordariomycetes</taxon>
        <taxon>Hypocreomycetidae</taxon>
        <taxon>Glomerellales</taxon>
        <taxon>Plectosphaerellaceae</taxon>
        <taxon>Plectosphaerella</taxon>
    </lineage>
</organism>
<dbReference type="AlphaFoldDB" id="A0A8K0TG63"/>
<accession>A0A8K0TG63</accession>
<feature type="compositionally biased region" description="Polar residues" evidence="1">
    <location>
        <begin position="21"/>
        <end position="32"/>
    </location>
</feature>
<proteinExistence type="predicted"/>
<keyword evidence="4" id="KW-1185">Reference proteome</keyword>
<dbReference type="PANTHER" id="PTHR33112">
    <property type="entry name" value="DOMAIN PROTEIN, PUTATIVE-RELATED"/>
    <property type="match status" value="1"/>
</dbReference>
<comment type="caution">
    <text evidence="3">The sequence shown here is derived from an EMBL/GenBank/DDBJ whole genome shotgun (WGS) entry which is preliminary data.</text>
</comment>